<evidence type="ECO:0000259" key="16">
    <source>
        <dbReference type="Pfam" id="PF03199"/>
    </source>
</evidence>
<comment type="subunit">
    <text evidence="3">Homodimer.</text>
</comment>
<keyword evidence="8 13" id="KW-0479">Metal-binding</keyword>
<dbReference type="Gene3D" id="3.30.470.20">
    <property type="entry name" value="ATP-grasp fold, B domain"/>
    <property type="match status" value="1"/>
</dbReference>
<gene>
    <name evidence="17" type="ORF">E2986_06488</name>
</gene>
<keyword evidence="11 13" id="KW-0460">Magnesium</keyword>
<dbReference type="FunFam" id="3.40.50.1760:FF:000001">
    <property type="entry name" value="Glutathione synthetase"/>
    <property type="match status" value="1"/>
</dbReference>
<dbReference type="InterPro" id="IPR037013">
    <property type="entry name" value="GSH-S_sub-bd_sf"/>
</dbReference>
<evidence type="ECO:0000256" key="10">
    <source>
        <dbReference type="ARBA" id="ARBA00022840"/>
    </source>
</evidence>
<dbReference type="InterPro" id="IPR016185">
    <property type="entry name" value="PreATP-grasp_dom_sf"/>
</dbReference>
<feature type="binding site" evidence="14">
    <location>
        <position position="128"/>
    </location>
    <ligand>
        <name>substrate</name>
    </ligand>
</feature>
<feature type="binding site" evidence="14">
    <location>
        <position position="218"/>
    </location>
    <ligand>
        <name>substrate</name>
    </ligand>
</feature>
<dbReference type="PANTHER" id="PTHR11130:SF0">
    <property type="entry name" value="GLUTATHIONE SYNTHETASE"/>
    <property type="match status" value="1"/>
</dbReference>
<feature type="binding site" evidence="14">
    <location>
        <position position="472"/>
    </location>
    <ligand>
        <name>ATP</name>
        <dbReference type="ChEBI" id="CHEBI:30616"/>
    </ligand>
</feature>
<dbReference type="Pfam" id="PF03917">
    <property type="entry name" value="GSH_synth_ATP"/>
    <property type="match status" value="1"/>
</dbReference>
<feature type="binding site" evidence="14">
    <location>
        <position position="431"/>
    </location>
    <ligand>
        <name>ATP</name>
        <dbReference type="ChEBI" id="CHEBI:30616"/>
    </ligand>
</feature>
<dbReference type="Gene3D" id="3.30.1490.50">
    <property type="match status" value="1"/>
</dbReference>
<dbReference type="InterPro" id="IPR014042">
    <property type="entry name" value="Glutathione_synthase_a-hlx"/>
</dbReference>
<organism evidence="17 18">
    <name type="scientific">Frieseomelitta varia</name>
    <dbReference type="NCBI Taxonomy" id="561572"/>
    <lineage>
        <taxon>Eukaryota</taxon>
        <taxon>Metazoa</taxon>
        <taxon>Ecdysozoa</taxon>
        <taxon>Arthropoda</taxon>
        <taxon>Hexapoda</taxon>
        <taxon>Insecta</taxon>
        <taxon>Pterygota</taxon>
        <taxon>Neoptera</taxon>
        <taxon>Endopterygota</taxon>
        <taxon>Hymenoptera</taxon>
        <taxon>Apocrita</taxon>
        <taxon>Aculeata</taxon>
        <taxon>Apoidea</taxon>
        <taxon>Anthophila</taxon>
        <taxon>Apidae</taxon>
        <taxon>Frieseomelitta</taxon>
    </lineage>
</organism>
<evidence type="ECO:0000256" key="1">
    <source>
        <dbReference type="ARBA" id="ARBA00004965"/>
    </source>
</evidence>
<evidence type="ECO:0000256" key="7">
    <source>
        <dbReference type="ARBA" id="ARBA00022684"/>
    </source>
</evidence>
<keyword evidence="9 13" id="KW-0547">Nucleotide-binding</keyword>
<evidence type="ECO:0000313" key="18">
    <source>
        <dbReference type="Proteomes" id="UP000655588"/>
    </source>
</evidence>
<proteinExistence type="inferred from homology"/>
<dbReference type="InterPro" id="IPR005615">
    <property type="entry name" value="Glutathione_synthase"/>
</dbReference>
<feature type="binding site" evidence="14">
    <location>
        <position position="470"/>
    </location>
    <ligand>
        <name>substrate</name>
    </ligand>
</feature>
<dbReference type="SUPFAM" id="SSF52440">
    <property type="entry name" value="PreATP-grasp domain"/>
    <property type="match status" value="1"/>
</dbReference>
<feature type="binding site" evidence="14">
    <location>
        <position position="478"/>
    </location>
    <ligand>
        <name>ATP</name>
        <dbReference type="ChEBI" id="CHEBI:30616"/>
    </ligand>
</feature>
<sequence length="495" mass="56670">MEVSCLEPCVQLKLSREELENTVDKAKDWALMHGISMRSKVSFNKNQVQVLPFTLLPSSFPKKHFEKVKGIQVLLNELIHKVAHNNDFLIKSLKSTIGADSFTAKLFNIYETVYKEGFNQTVSLGLLRSDYMLHANQIKQVELNTIASSFGGIVTITSQYHKYILSELGYTDKIKNIPENNPINGLCKGLTYAWKLYDNKKAVILFVVESVTYNICDQRFHEFEISKINPDIKVIRKSLKDLVSEARLGPNKQLIVGELEVSVVYFRSGYEVEAYPTEQEWEIRLLIERSKAIKCPSIQYHLAGTKKVQQSLAYSNALNVFLKDDNIIKQIQEIFAGLYSLEFNNETESVIDNAILHPKKYVLKPQREGGGNNVYDKDIKLRLESMRNSEERTAWILMDRFYPPVQKNYIVCARNEPFEENHLHFSNVVSELGIYGVVIGYTIILNDYEFVFYRNHDNIIYNEEVGHILRTKPSNENEGGIAAGIGAIDSPYLIS</sequence>
<dbReference type="Gene3D" id="1.10.1080.10">
    <property type="entry name" value="Glutathione Synthetase, Chain A, domain 3"/>
    <property type="match status" value="1"/>
</dbReference>
<dbReference type="Proteomes" id="UP000655588">
    <property type="component" value="Unassembled WGS sequence"/>
</dbReference>
<dbReference type="EC" id="6.3.2.3" evidence="4 13"/>
<comment type="cofactor">
    <cofactor evidence="13 15">
        <name>Mg(2+)</name>
        <dbReference type="ChEBI" id="CHEBI:18420"/>
    </cofactor>
    <text evidence="13 15">Binds 1 Mg(2+) ion per subunit.</text>
</comment>
<dbReference type="Pfam" id="PF03199">
    <property type="entry name" value="GSH_synthase"/>
    <property type="match status" value="1"/>
</dbReference>
<feature type="binding site" evidence="14">
    <location>
        <position position="306"/>
    </location>
    <ligand>
        <name>ATP</name>
        <dbReference type="ChEBI" id="CHEBI:30616"/>
    </ligand>
</feature>
<evidence type="ECO:0000256" key="11">
    <source>
        <dbReference type="ARBA" id="ARBA00022842"/>
    </source>
</evidence>
<feature type="binding site" evidence="15">
    <location>
        <position position="144"/>
    </location>
    <ligand>
        <name>Mg(2+)</name>
        <dbReference type="ChEBI" id="CHEBI:18420"/>
    </ligand>
</feature>
<feature type="binding site" evidence="14">
    <location>
        <position position="142"/>
    </location>
    <ligand>
        <name>ATP</name>
        <dbReference type="ChEBI" id="CHEBI:30616"/>
    </ligand>
</feature>
<dbReference type="GO" id="GO:0005829">
    <property type="term" value="C:cytosol"/>
    <property type="evidence" value="ECO:0007669"/>
    <property type="project" value="TreeGrafter"/>
</dbReference>
<dbReference type="EMBL" id="WNWW01000326">
    <property type="protein sequence ID" value="KAF3426347.1"/>
    <property type="molecule type" value="Genomic_DNA"/>
</dbReference>
<evidence type="ECO:0000256" key="3">
    <source>
        <dbReference type="ARBA" id="ARBA00011738"/>
    </source>
</evidence>
<dbReference type="GO" id="GO:0043295">
    <property type="term" value="F:glutathione binding"/>
    <property type="evidence" value="ECO:0007669"/>
    <property type="project" value="UniProtKB-UniRule"/>
</dbReference>
<dbReference type="NCBIfam" id="TIGR01986">
    <property type="entry name" value="glut_syn_euk"/>
    <property type="match status" value="1"/>
</dbReference>
<dbReference type="SUPFAM" id="SSF56059">
    <property type="entry name" value="Glutathione synthetase ATP-binding domain-like"/>
    <property type="match status" value="1"/>
</dbReference>
<feature type="domain" description="Glutathione synthase substrate-binding" evidence="16">
    <location>
        <begin position="202"/>
        <end position="303"/>
    </location>
</feature>
<evidence type="ECO:0000256" key="12">
    <source>
        <dbReference type="ARBA" id="ARBA00048871"/>
    </source>
</evidence>
<evidence type="ECO:0000256" key="8">
    <source>
        <dbReference type="ARBA" id="ARBA00022723"/>
    </source>
</evidence>
<evidence type="ECO:0000256" key="14">
    <source>
        <dbReference type="PIRSR" id="PIRSR001558-1"/>
    </source>
</evidence>
<dbReference type="GO" id="GO:0005524">
    <property type="term" value="F:ATP binding"/>
    <property type="evidence" value="ECO:0007669"/>
    <property type="project" value="UniProtKB-UniRule"/>
</dbReference>
<name>A0A833S2C5_9HYME</name>
<keyword evidence="7 13" id="KW-0317">Glutathione biosynthesis</keyword>
<feature type="binding site" evidence="14">
    <location>
        <position position="375"/>
    </location>
    <ligand>
        <name>ATP</name>
        <dbReference type="ChEBI" id="CHEBI:30616"/>
    </ligand>
</feature>
<dbReference type="InterPro" id="IPR014049">
    <property type="entry name" value="Glutathione_synthase_N_euk"/>
</dbReference>
<comment type="similarity">
    <text evidence="2 13">Belongs to the eukaryotic GSH synthase family.</text>
</comment>
<evidence type="ECO:0000256" key="5">
    <source>
        <dbReference type="ARBA" id="ARBA00020821"/>
    </source>
</evidence>
<evidence type="ECO:0000256" key="9">
    <source>
        <dbReference type="ARBA" id="ARBA00022741"/>
    </source>
</evidence>
<comment type="caution">
    <text evidence="17">The sequence shown here is derived from an EMBL/GenBank/DDBJ whole genome shotgun (WGS) entry which is preliminary data.</text>
</comment>
<feature type="binding site" evidence="15">
    <location>
        <position position="142"/>
    </location>
    <ligand>
        <name>Mg(2+)</name>
        <dbReference type="ChEBI" id="CHEBI:18420"/>
    </ligand>
</feature>
<feature type="binding site" evidence="14">
    <location>
        <begin position="364"/>
        <end position="373"/>
    </location>
    <ligand>
        <name>ATP</name>
        <dbReference type="ChEBI" id="CHEBI:30616"/>
    </ligand>
</feature>
<evidence type="ECO:0000256" key="2">
    <source>
        <dbReference type="ARBA" id="ARBA00010385"/>
    </source>
</evidence>
<keyword evidence="10 13" id="KW-0067">ATP-binding</keyword>
<dbReference type="Gene3D" id="3.30.1490.80">
    <property type="match status" value="1"/>
</dbReference>
<dbReference type="AlphaFoldDB" id="A0A833S2C5"/>
<dbReference type="InterPro" id="IPR014709">
    <property type="entry name" value="Glutathione_synthase_C_euk"/>
</dbReference>
<evidence type="ECO:0000256" key="6">
    <source>
        <dbReference type="ARBA" id="ARBA00022598"/>
    </source>
</evidence>
<comment type="catalytic activity">
    <reaction evidence="12">
        <text>gamma-L-glutamyl-L-cysteine + glycine + ATP = glutathione + ADP + phosphate + H(+)</text>
        <dbReference type="Rhea" id="RHEA:13557"/>
        <dbReference type="ChEBI" id="CHEBI:15378"/>
        <dbReference type="ChEBI" id="CHEBI:30616"/>
        <dbReference type="ChEBI" id="CHEBI:43474"/>
        <dbReference type="ChEBI" id="CHEBI:57305"/>
        <dbReference type="ChEBI" id="CHEBI:57925"/>
        <dbReference type="ChEBI" id="CHEBI:58173"/>
        <dbReference type="ChEBI" id="CHEBI:456216"/>
        <dbReference type="EC" id="6.3.2.3"/>
    </reaction>
    <physiologicalReaction direction="left-to-right" evidence="12">
        <dbReference type="Rhea" id="RHEA:13558"/>
    </physiologicalReaction>
</comment>
<dbReference type="UniPathway" id="UPA00142">
    <property type="reaction ID" value="UER00210"/>
</dbReference>
<reference evidence="17" key="1">
    <citation type="submission" date="2019-11" db="EMBL/GenBank/DDBJ databases">
        <title>The nuclear and mitochondrial genomes of Frieseomelitta varia - a highly eusocial stingless bee (Meliponini) with a permanently sterile worker caste.</title>
        <authorList>
            <person name="Freitas F.C.P."/>
            <person name="Lourenco A.P."/>
            <person name="Nunes F.M.F."/>
            <person name="Paschoal A.R."/>
            <person name="Abreu F.C.P."/>
            <person name="Barbin F.O."/>
            <person name="Bataglia L."/>
            <person name="Cardoso-Junior C.A.M."/>
            <person name="Cervoni M.S."/>
            <person name="Silva S.R."/>
            <person name="Dalarmi F."/>
            <person name="Del Lama M.A."/>
            <person name="Depintor T.S."/>
            <person name="Ferreira K.M."/>
            <person name="Goria P.S."/>
            <person name="Jaskot M.C."/>
            <person name="Lago D.C."/>
            <person name="Luna-Lucena D."/>
            <person name="Moda L.M."/>
            <person name="Nascimento L."/>
            <person name="Pedrino M."/>
            <person name="Rabico F.O."/>
            <person name="Sanches F.C."/>
            <person name="Santos D.E."/>
            <person name="Santos C.G."/>
            <person name="Vieira J."/>
            <person name="Lopes T.F."/>
            <person name="Barchuk A.R."/>
            <person name="Hartfelder K."/>
            <person name="Simoes Z.L.P."/>
            <person name="Bitondi M.M.G."/>
            <person name="Pinheiro D.G."/>
        </authorList>
    </citation>
    <scope>NUCLEOTIDE SEQUENCE</scope>
    <source>
        <strain evidence="17">USP_RPSP 00005682</strain>
        <tissue evidence="17">Whole individual</tissue>
    </source>
</reference>
<dbReference type="PANTHER" id="PTHR11130">
    <property type="entry name" value="GLUTATHIONE SYNTHETASE"/>
    <property type="match status" value="1"/>
</dbReference>
<dbReference type="GO" id="GO:0004363">
    <property type="term" value="F:glutathione synthase activity"/>
    <property type="evidence" value="ECO:0007669"/>
    <property type="project" value="UniProtKB-UniRule"/>
</dbReference>
<dbReference type="Gene3D" id="3.40.50.1760">
    <property type="entry name" value="Glutathione synthase, substrate-binding domain superfamily, eukaryotic"/>
    <property type="match status" value="1"/>
</dbReference>
<keyword evidence="6 13" id="KW-0436">Ligase</keyword>
<protein>
    <recommendedName>
        <fullName evidence="5 13">Glutathione synthetase</fullName>
        <shortName evidence="13">GSH-S</shortName>
        <ecNumber evidence="4 13">6.3.2.3</ecNumber>
    </recommendedName>
</protein>
<dbReference type="FunFam" id="3.30.1490.50:FF:000002">
    <property type="entry name" value="Glutathione synthetase"/>
    <property type="match status" value="1"/>
</dbReference>
<dbReference type="PIRSF" id="PIRSF001558">
    <property type="entry name" value="GSHase"/>
    <property type="match status" value="1"/>
</dbReference>
<dbReference type="InterPro" id="IPR004887">
    <property type="entry name" value="GSH_synth_subst-bd"/>
</dbReference>
<evidence type="ECO:0000256" key="15">
    <source>
        <dbReference type="PIRSR" id="PIRSR001558-2"/>
    </source>
</evidence>
<dbReference type="GO" id="GO:0000287">
    <property type="term" value="F:magnesium ion binding"/>
    <property type="evidence" value="ECO:0007669"/>
    <property type="project" value="UniProtKB-UniRule"/>
</dbReference>
<accession>A0A833S2C5</accession>
<keyword evidence="18" id="KW-1185">Reference proteome</keyword>
<comment type="pathway">
    <text evidence="1 13">Sulfur metabolism; glutathione biosynthesis; glutathione from L-cysteine and L-glutamate: step 2/2.</text>
</comment>
<evidence type="ECO:0000256" key="13">
    <source>
        <dbReference type="PIRNR" id="PIRNR001558"/>
    </source>
</evidence>
<feature type="binding site" evidence="15">
    <location>
        <position position="368"/>
    </location>
    <ligand>
        <name>Mg(2+)</name>
        <dbReference type="ChEBI" id="CHEBI:18420"/>
    </ligand>
</feature>
<evidence type="ECO:0000256" key="4">
    <source>
        <dbReference type="ARBA" id="ARBA00012214"/>
    </source>
</evidence>
<evidence type="ECO:0000313" key="17">
    <source>
        <dbReference type="EMBL" id="KAF3426347.1"/>
    </source>
</evidence>